<keyword evidence="3" id="KW-0238">DNA-binding</keyword>
<evidence type="ECO:0000256" key="1">
    <source>
        <dbReference type="ARBA" id="ARBA00004123"/>
    </source>
</evidence>
<dbReference type="GO" id="GO:0006357">
    <property type="term" value="P:regulation of transcription by RNA polymerase II"/>
    <property type="evidence" value="ECO:0000318"/>
    <property type="project" value="GO_Central"/>
</dbReference>
<dbReference type="EMBL" id="AYRZ02000002">
    <property type="protein sequence ID" value="PHT91395.1"/>
    <property type="molecule type" value="Genomic_DNA"/>
</dbReference>
<dbReference type="InterPro" id="IPR000477">
    <property type="entry name" value="RT_dom"/>
</dbReference>
<organism evidence="8 9">
    <name type="scientific">Capsicum annuum</name>
    <name type="common">Capsicum pepper</name>
    <dbReference type="NCBI Taxonomy" id="4072"/>
    <lineage>
        <taxon>Eukaryota</taxon>
        <taxon>Viridiplantae</taxon>
        <taxon>Streptophyta</taxon>
        <taxon>Embryophyta</taxon>
        <taxon>Tracheophyta</taxon>
        <taxon>Spermatophyta</taxon>
        <taxon>Magnoliopsida</taxon>
        <taxon>eudicotyledons</taxon>
        <taxon>Gunneridae</taxon>
        <taxon>Pentapetalae</taxon>
        <taxon>asterids</taxon>
        <taxon>lamiids</taxon>
        <taxon>Solanales</taxon>
        <taxon>Solanaceae</taxon>
        <taxon>Solanoideae</taxon>
        <taxon>Capsiceae</taxon>
        <taxon>Capsicum</taxon>
    </lineage>
</organism>
<comment type="caution">
    <text evidence="8">The sequence shown here is derived from an EMBL/GenBank/DDBJ whole genome shotgun (WGS) entry which is preliminary data.</text>
</comment>
<dbReference type="PROSITE" id="PS50888">
    <property type="entry name" value="BHLH"/>
    <property type="match status" value="1"/>
</dbReference>
<dbReference type="STRING" id="4072.A0A2G3AB04"/>
<dbReference type="PANTHER" id="PTHR24559:SF450">
    <property type="entry name" value="RNA-DIRECTED DNA POLYMERASE HOMOLOG"/>
    <property type="match status" value="1"/>
</dbReference>
<dbReference type="Pfam" id="PF00078">
    <property type="entry name" value="RVT_1"/>
    <property type="match status" value="1"/>
</dbReference>
<dbReference type="GO" id="GO:0046983">
    <property type="term" value="F:protein dimerization activity"/>
    <property type="evidence" value="ECO:0007669"/>
    <property type="project" value="InterPro"/>
</dbReference>
<gene>
    <name evidence="8" type="ORF">T459_06508</name>
</gene>
<dbReference type="SUPFAM" id="SSF47459">
    <property type="entry name" value="HLH, helix-loop-helix DNA-binding domain"/>
    <property type="match status" value="1"/>
</dbReference>
<dbReference type="Proteomes" id="UP000222542">
    <property type="component" value="Unassembled WGS sequence"/>
</dbReference>
<evidence type="ECO:0000259" key="7">
    <source>
        <dbReference type="PROSITE" id="PS50888"/>
    </source>
</evidence>
<dbReference type="SUPFAM" id="SSF56672">
    <property type="entry name" value="DNA/RNA polymerases"/>
    <property type="match status" value="1"/>
</dbReference>
<dbReference type="InterPro" id="IPR036638">
    <property type="entry name" value="HLH_DNA-bd_sf"/>
</dbReference>
<dbReference type="Gene3D" id="3.10.10.10">
    <property type="entry name" value="HIV Type 1 Reverse Transcriptase, subunit A, domain 1"/>
    <property type="match status" value="1"/>
</dbReference>
<keyword evidence="2" id="KW-0805">Transcription regulation</keyword>
<dbReference type="Gramene" id="PHT91395">
    <property type="protein sequence ID" value="PHT91395"/>
    <property type="gene ID" value="T459_06508"/>
</dbReference>
<evidence type="ECO:0000313" key="9">
    <source>
        <dbReference type="Proteomes" id="UP000222542"/>
    </source>
</evidence>
<dbReference type="InterPro" id="IPR053134">
    <property type="entry name" value="RNA-dir_DNA_polymerase"/>
</dbReference>
<keyword evidence="4" id="KW-0804">Transcription</keyword>
<dbReference type="GO" id="GO:0048766">
    <property type="term" value="P:root hair initiation"/>
    <property type="evidence" value="ECO:0007669"/>
    <property type="project" value="UniProtKB-ARBA"/>
</dbReference>
<name>A0A2G3AB04_CAPAN</name>
<evidence type="ECO:0000313" key="8">
    <source>
        <dbReference type="EMBL" id="PHT91395.1"/>
    </source>
</evidence>
<dbReference type="FunFam" id="4.10.280.10:FF:000046">
    <property type="entry name" value="Transcription factor bHLH83"/>
    <property type="match status" value="1"/>
</dbReference>
<dbReference type="CDD" id="cd01647">
    <property type="entry name" value="RT_LTR"/>
    <property type="match status" value="1"/>
</dbReference>
<dbReference type="CDD" id="cd11454">
    <property type="entry name" value="bHLH_AtIND_like"/>
    <property type="match status" value="1"/>
</dbReference>
<evidence type="ECO:0000256" key="4">
    <source>
        <dbReference type="ARBA" id="ARBA00023163"/>
    </source>
</evidence>
<keyword evidence="9" id="KW-1185">Reference proteome</keyword>
<evidence type="ECO:0000256" key="3">
    <source>
        <dbReference type="ARBA" id="ARBA00023125"/>
    </source>
</evidence>
<evidence type="ECO:0000256" key="2">
    <source>
        <dbReference type="ARBA" id="ARBA00023015"/>
    </source>
</evidence>
<evidence type="ECO:0000256" key="6">
    <source>
        <dbReference type="SAM" id="MobiDB-lite"/>
    </source>
</evidence>
<dbReference type="PANTHER" id="PTHR24559">
    <property type="entry name" value="TRANSPOSON TY3-I GAG-POL POLYPROTEIN"/>
    <property type="match status" value="1"/>
</dbReference>
<dbReference type="InterPro" id="IPR043502">
    <property type="entry name" value="DNA/RNA_pol_sf"/>
</dbReference>
<sequence>MHTDSVSLNEQKVILLEVRNILRKYDQKVKIEKIVTDLLKSEFIRPSTSPYSSPVILVKKHDGSWRMCVDYRALNKITIKDKFSIPVIDELLDELHGAQFFSKLDLRSGYYQVRIHPADVEKTAFRTHEDNYEFFVMPFGLTNTPSTFQSLMNEIAGPLMKMLKKDGFAWFSNAEEAFGNFGFGSRRAEVEALSLRQTICDYKKGKENIVADALSRRYEDDCNGSLLTISQPIPVWLETIKEEHSSSPKIQEIIHLVQIEEAVGPWEFQDGVLYFKKEFTWMRILLHYSQYTIFFINNMSMALAKEHDIMSDPKMGLVDNYDQYYEGHEFGMNDDSSPELYGINEEPPKSIFEECDHSEKTSPKIAKNFALSSSNSSLSSPSSSTSNGHSVINFKGGYGNFMHSANGSFLSFDQSERFCPNPRMISGNQVEGSVWEDNNLHYHNSLTPKGSSNTSPRVINENSNNNGMPFGWLNSETNASTTNHVEESCFNKRLSTEESMQTNKKQCTVASKKGKTNNNSIATKDPQSIAAKNRRERISERLKILQELVPNGSKVDLVTMLEKAIGYVKFLQLQVKVLATDEFWPSQGGKAPDISQVKEAIDAILATQRGRNSTSK</sequence>
<protein>
    <submittedName>
        <fullName evidence="8">Transcription factor</fullName>
    </submittedName>
</protein>
<evidence type="ECO:0000256" key="5">
    <source>
        <dbReference type="ARBA" id="ARBA00023242"/>
    </source>
</evidence>
<dbReference type="Gene3D" id="4.10.280.10">
    <property type="entry name" value="Helix-loop-helix DNA-binding domain"/>
    <property type="match status" value="1"/>
</dbReference>
<dbReference type="GO" id="GO:0000978">
    <property type="term" value="F:RNA polymerase II cis-regulatory region sequence-specific DNA binding"/>
    <property type="evidence" value="ECO:0000318"/>
    <property type="project" value="GO_Central"/>
</dbReference>
<keyword evidence="5" id="KW-0539">Nucleus</keyword>
<dbReference type="AlphaFoldDB" id="A0A2G3AB04"/>
<reference evidence="8 9" key="2">
    <citation type="journal article" date="2017" name="Genome Biol.">
        <title>New reference genome sequences of hot pepper reveal the massive evolution of plant disease-resistance genes by retroduplication.</title>
        <authorList>
            <person name="Kim S."/>
            <person name="Park J."/>
            <person name="Yeom S.I."/>
            <person name="Kim Y.M."/>
            <person name="Seo E."/>
            <person name="Kim K.T."/>
            <person name="Kim M.S."/>
            <person name="Lee J.M."/>
            <person name="Cheong K."/>
            <person name="Shin H.S."/>
            <person name="Kim S.B."/>
            <person name="Han K."/>
            <person name="Lee J."/>
            <person name="Park M."/>
            <person name="Lee H.A."/>
            <person name="Lee H.Y."/>
            <person name="Lee Y."/>
            <person name="Oh S."/>
            <person name="Lee J.H."/>
            <person name="Choi E."/>
            <person name="Choi E."/>
            <person name="Lee S.E."/>
            <person name="Jeon J."/>
            <person name="Kim H."/>
            <person name="Choi G."/>
            <person name="Song H."/>
            <person name="Lee J."/>
            <person name="Lee S.C."/>
            <person name="Kwon J.K."/>
            <person name="Lee H.Y."/>
            <person name="Koo N."/>
            <person name="Hong Y."/>
            <person name="Kim R.W."/>
            <person name="Kang W.H."/>
            <person name="Huh J.H."/>
            <person name="Kang B.C."/>
            <person name="Yang T.J."/>
            <person name="Lee Y.H."/>
            <person name="Bennetzen J.L."/>
            <person name="Choi D."/>
        </authorList>
    </citation>
    <scope>NUCLEOTIDE SEQUENCE [LARGE SCALE GENOMIC DNA]</scope>
    <source>
        <strain evidence="9">cv. CM334</strain>
    </source>
</reference>
<reference evidence="8 9" key="1">
    <citation type="journal article" date="2014" name="Nat. Genet.">
        <title>Genome sequence of the hot pepper provides insights into the evolution of pungency in Capsicum species.</title>
        <authorList>
            <person name="Kim S."/>
            <person name="Park M."/>
            <person name="Yeom S.I."/>
            <person name="Kim Y.M."/>
            <person name="Lee J.M."/>
            <person name="Lee H.A."/>
            <person name="Seo E."/>
            <person name="Choi J."/>
            <person name="Cheong K."/>
            <person name="Kim K.T."/>
            <person name="Jung K."/>
            <person name="Lee G.W."/>
            <person name="Oh S.K."/>
            <person name="Bae C."/>
            <person name="Kim S.B."/>
            <person name="Lee H.Y."/>
            <person name="Kim S.Y."/>
            <person name="Kim M.S."/>
            <person name="Kang B.C."/>
            <person name="Jo Y.D."/>
            <person name="Yang H.B."/>
            <person name="Jeong H.J."/>
            <person name="Kang W.H."/>
            <person name="Kwon J.K."/>
            <person name="Shin C."/>
            <person name="Lim J.Y."/>
            <person name="Park J.H."/>
            <person name="Huh J.H."/>
            <person name="Kim J.S."/>
            <person name="Kim B.D."/>
            <person name="Cohen O."/>
            <person name="Paran I."/>
            <person name="Suh M.C."/>
            <person name="Lee S.B."/>
            <person name="Kim Y.K."/>
            <person name="Shin Y."/>
            <person name="Noh S.J."/>
            <person name="Park J."/>
            <person name="Seo Y.S."/>
            <person name="Kwon S.Y."/>
            <person name="Kim H.A."/>
            <person name="Park J.M."/>
            <person name="Kim H.J."/>
            <person name="Choi S.B."/>
            <person name="Bosland P.W."/>
            <person name="Reeves G."/>
            <person name="Jo S.H."/>
            <person name="Lee B.W."/>
            <person name="Cho H.T."/>
            <person name="Choi H.S."/>
            <person name="Lee M.S."/>
            <person name="Yu Y."/>
            <person name="Do Choi Y."/>
            <person name="Park B.S."/>
            <person name="van Deynze A."/>
            <person name="Ashrafi H."/>
            <person name="Hill T."/>
            <person name="Kim W.T."/>
            <person name="Pai H.S."/>
            <person name="Ahn H.K."/>
            <person name="Yeam I."/>
            <person name="Giovannoni J.J."/>
            <person name="Rose J.K."/>
            <person name="Sorensen I."/>
            <person name="Lee S.J."/>
            <person name="Kim R.W."/>
            <person name="Choi I.Y."/>
            <person name="Choi B.S."/>
            <person name="Lim J.S."/>
            <person name="Lee Y.H."/>
            <person name="Choi D."/>
        </authorList>
    </citation>
    <scope>NUCLEOTIDE SEQUENCE [LARGE SCALE GENOMIC DNA]</scope>
    <source>
        <strain evidence="9">cv. CM334</strain>
    </source>
</reference>
<dbReference type="InterPro" id="IPR011598">
    <property type="entry name" value="bHLH_dom"/>
</dbReference>
<proteinExistence type="predicted"/>
<feature type="compositionally biased region" description="Polar residues" evidence="6">
    <location>
        <begin position="516"/>
        <end position="526"/>
    </location>
</feature>
<accession>A0A2G3AB04</accession>
<feature type="region of interest" description="Disordered" evidence="6">
    <location>
        <begin position="508"/>
        <end position="529"/>
    </location>
</feature>
<comment type="subcellular location">
    <subcellularLocation>
        <location evidence="1">Nucleus</location>
    </subcellularLocation>
</comment>
<dbReference type="GO" id="GO:0000981">
    <property type="term" value="F:DNA-binding transcription factor activity, RNA polymerase II-specific"/>
    <property type="evidence" value="ECO:0000318"/>
    <property type="project" value="GO_Central"/>
</dbReference>
<dbReference type="SMART" id="SM00353">
    <property type="entry name" value="HLH"/>
    <property type="match status" value="1"/>
</dbReference>
<dbReference type="GO" id="GO:0005634">
    <property type="term" value="C:nucleus"/>
    <property type="evidence" value="ECO:0000318"/>
    <property type="project" value="GO_Central"/>
</dbReference>
<dbReference type="Pfam" id="PF00010">
    <property type="entry name" value="HLH"/>
    <property type="match status" value="1"/>
</dbReference>
<feature type="domain" description="BHLH" evidence="7">
    <location>
        <begin position="522"/>
        <end position="571"/>
    </location>
</feature>